<evidence type="ECO:0000313" key="1">
    <source>
        <dbReference type="EMBL" id="RDS86711.1"/>
    </source>
</evidence>
<protein>
    <submittedName>
        <fullName evidence="1">Uncharacterized protein</fullName>
    </submittedName>
</protein>
<proteinExistence type="predicted"/>
<accession>A0A370XER9</accession>
<comment type="caution">
    <text evidence="1">The sequence shown here is derived from an EMBL/GenBank/DDBJ whole genome shotgun (WGS) entry which is preliminary data.</text>
</comment>
<keyword evidence="2" id="KW-1185">Reference proteome</keyword>
<reference evidence="1 2" key="1">
    <citation type="submission" date="2018-07" db="EMBL/GenBank/DDBJ databases">
        <title>Dyella monticola sp. nov. and Dyella psychrodurans sp. nov. isolated from monsoon evergreen broad-leaved forest soil of Dinghu Mountain, China.</title>
        <authorList>
            <person name="Gao Z."/>
            <person name="Qiu L."/>
        </authorList>
    </citation>
    <scope>NUCLEOTIDE SEQUENCE [LARGE SCALE GENOMIC DNA]</scope>
    <source>
        <strain evidence="1 2">4MSK11</strain>
    </source>
</reference>
<dbReference type="EMBL" id="QRBF01000001">
    <property type="protein sequence ID" value="RDS86711.1"/>
    <property type="molecule type" value="Genomic_DNA"/>
</dbReference>
<organism evidence="1 2">
    <name type="scientific">Dyella psychrodurans</name>
    <dbReference type="NCBI Taxonomy" id="1927960"/>
    <lineage>
        <taxon>Bacteria</taxon>
        <taxon>Pseudomonadati</taxon>
        <taxon>Pseudomonadota</taxon>
        <taxon>Gammaproteobacteria</taxon>
        <taxon>Lysobacterales</taxon>
        <taxon>Rhodanobacteraceae</taxon>
        <taxon>Dyella</taxon>
    </lineage>
</organism>
<dbReference type="Proteomes" id="UP000255334">
    <property type="component" value="Unassembled WGS sequence"/>
</dbReference>
<dbReference type="AlphaFoldDB" id="A0A370XER9"/>
<name>A0A370XER9_9GAMM</name>
<evidence type="ECO:0000313" key="2">
    <source>
        <dbReference type="Proteomes" id="UP000255334"/>
    </source>
</evidence>
<gene>
    <name evidence="1" type="ORF">DWU99_05640</name>
</gene>
<sequence>MVVGAHALGVAVSPDPLPAGIINTFNGSDAPRNFALRIGGTTVNDGGIVGNRRSYSTSCERRLRGAAGH</sequence>